<evidence type="ECO:0000313" key="1">
    <source>
        <dbReference type="EMBL" id="WPC72905.1"/>
    </source>
</evidence>
<evidence type="ECO:0000313" key="2">
    <source>
        <dbReference type="Proteomes" id="UP001304071"/>
    </source>
</evidence>
<dbReference type="Proteomes" id="UP001304071">
    <property type="component" value="Chromosome 1"/>
</dbReference>
<sequence>MKQHPIALGLKTALCGVALCYGIPILATPLTQPEVRGQADLEYRQFFQTGVDGQNNGQPSIAIEPQLYWEDKDSHSSVTFTPFYRYDEMDDERTHFDVRELFYLNYWGDYELRAGVNKVFWGVTEAEHLVDVINQTDSIEAIDGEDKLGQPMLQLTAIKDWGVSEFYLLPYFRERTFAGEDGRLRTVVPIDTDHAQYESSAKQRHVDVAARYTNTFGDWDVGLSYLQGTDREPYLMVIGQKIIPYYAQMKHLGLSVQGTKGSWLWKLEASYKDSYQTYTSTDAGFEYTLVGIGDTAYDLGLLSEYLYDSRGPGSLAVGQNDIFAALRLALNDEASSQVLLGMTQDLDDSDIRLFKLEASTRLTNALKLNLDAWASDNHTPTDSLYSIRRDDFVKLTLEYYF</sequence>
<protein>
    <submittedName>
        <fullName evidence="1">Uncharacterized protein</fullName>
    </submittedName>
</protein>
<name>A0ABZ0QBE7_9VIBR</name>
<accession>A0ABZ0QBE7</accession>
<proteinExistence type="predicted"/>
<reference evidence="1 2" key="1">
    <citation type="submission" date="2023-11" db="EMBL/GenBank/DDBJ databases">
        <title>Plant-associative lifestyle of Vibrio porteresiae and its evolutionary dynamics.</title>
        <authorList>
            <person name="Rameshkumar N."/>
            <person name="Kirti K."/>
        </authorList>
    </citation>
    <scope>NUCLEOTIDE SEQUENCE [LARGE SCALE GENOMIC DNA]</scope>
    <source>
        <strain evidence="1 2">MSSRF30</strain>
    </source>
</reference>
<gene>
    <name evidence="1" type="ORF">R8Z52_12295</name>
</gene>
<dbReference type="RefSeq" id="WP_261892715.1">
    <property type="nucleotide sequence ID" value="NZ_AP024895.1"/>
</dbReference>
<organism evidence="1 2">
    <name type="scientific">Vibrio porteresiae DSM 19223</name>
    <dbReference type="NCBI Taxonomy" id="1123496"/>
    <lineage>
        <taxon>Bacteria</taxon>
        <taxon>Pseudomonadati</taxon>
        <taxon>Pseudomonadota</taxon>
        <taxon>Gammaproteobacteria</taxon>
        <taxon>Vibrionales</taxon>
        <taxon>Vibrionaceae</taxon>
        <taxon>Vibrio</taxon>
    </lineage>
</organism>
<keyword evidence="2" id="KW-1185">Reference proteome</keyword>
<dbReference type="EMBL" id="CP138203">
    <property type="protein sequence ID" value="WPC72905.1"/>
    <property type="molecule type" value="Genomic_DNA"/>
</dbReference>